<proteinExistence type="predicted"/>
<gene>
    <name evidence="5" type="ORF">PENARI_c007G10729</name>
</gene>
<evidence type="ECO:0000313" key="5">
    <source>
        <dbReference type="EMBL" id="OGE53734.1"/>
    </source>
</evidence>
<keyword evidence="6" id="KW-1185">Reference proteome</keyword>
<evidence type="ECO:0000256" key="2">
    <source>
        <dbReference type="ARBA" id="ARBA00022679"/>
    </source>
</evidence>
<name>A0A1F5LKJ8_PENAI</name>
<dbReference type="GO" id="GO:0046872">
    <property type="term" value="F:metal ion binding"/>
    <property type="evidence" value="ECO:0007669"/>
    <property type="project" value="UniProtKB-KW"/>
</dbReference>
<evidence type="ECO:0000256" key="4">
    <source>
        <dbReference type="ARBA" id="ARBA00022842"/>
    </source>
</evidence>
<dbReference type="PANTHER" id="PTHR12001">
    <property type="entry name" value="GERANYLGERANYL PYROPHOSPHATE SYNTHASE"/>
    <property type="match status" value="1"/>
</dbReference>
<dbReference type="GO" id="GO:0043386">
    <property type="term" value="P:mycotoxin biosynthetic process"/>
    <property type="evidence" value="ECO:0007669"/>
    <property type="project" value="UniProtKB-ARBA"/>
</dbReference>
<keyword evidence="4" id="KW-0460">Magnesium</keyword>
<dbReference type="PANTHER" id="PTHR12001:SF44">
    <property type="entry name" value="GERANYLGERANYL PYROPHOSPHATE SYNTHASE"/>
    <property type="match status" value="1"/>
</dbReference>
<dbReference type="RefSeq" id="XP_022489171.1">
    <property type="nucleotide sequence ID" value="XM_022631183.1"/>
</dbReference>
<keyword evidence="3" id="KW-0479">Metal-binding</keyword>
<dbReference type="EMBL" id="LXJU01000007">
    <property type="protein sequence ID" value="OGE53734.1"/>
    <property type="molecule type" value="Genomic_DNA"/>
</dbReference>
<dbReference type="AlphaFoldDB" id="A0A1F5LKJ8"/>
<dbReference type="InterPro" id="IPR000092">
    <property type="entry name" value="Polyprenyl_synt"/>
</dbReference>
<dbReference type="Gene3D" id="1.10.600.10">
    <property type="entry name" value="Farnesyl Diphosphate Synthase"/>
    <property type="match status" value="2"/>
</dbReference>
<dbReference type="GeneID" id="34575917"/>
<organism evidence="5 6">
    <name type="scientific">Penicillium arizonense</name>
    <dbReference type="NCBI Taxonomy" id="1835702"/>
    <lineage>
        <taxon>Eukaryota</taxon>
        <taxon>Fungi</taxon>
        <taxon>Dikarya</taxon>
        <taxon>Ascomycota</taxon>
        <taxon>Pezizomycotina</taxon>
        <taxon>Eurotiomycetes</taxon>
        <taxon>Eurotiomycetidae</taxon>
        <taxon>Eurotiales</taxon>
        <taxon>Aspergillaceae</taxon>
        <taxon>Penicillium</taxon>
    </lineage>
</organism>
<evidence type="ECO:0000313" key="6">
    <source>
        <dbReference type="Proteomes" id="UP000177622"/>
    </source>
</evidence>
<dbReference type="GO" id="GO:0004659">
    <property type="term" value="F:prenyltransferase activity"/>
    <property type="evidence" value="ECO:0007669"/>
    <property type="project" value="InterPro"/>
</dbReference>
<evidence type="ECO:0000256" key="3">
    <source>
        <dbReference type="ARBA" id="ARBA00022723"/>
    </source>
</evidence>
<sequence length="163" mass="18618">MRHGFPVAHEIFGISQASNAASYLFVLAFEESFKLQNQTLSQRLLATAEEYLHMVCLKAGGNIRLLIHVIYAESTHSRAINRDKLIELVITAAQYMQSQDDYVDTSTAMIYEKVANGEDLDEGKFSLPVIHMFSQSPKRQLLEAIFTERLRQGTMPMEHKRLR</sequence>
<dbReference type="STRING" id="1835702.A0A1F5LKJ8"/>
<accession>A0A1F5LKJ8</accession>
<evidence type="ECO:0000256" key="1">
    <source>
        <dbReference type="ARBA" id="ARBA00005179"/>
    </source>
</evidence>
<keyword evidence="2" id="KW-0808">Transferase</keyword>
<dbReference type="GO" id="GO:0008299">
    <property type="term" value="P:isoprenoid biosynthetic process"/>
    <property type="evidence" value="ECO:0007669"/>
    <property type="project" value="InterPro"/>
</dbReference>
<reference evidence="5 6" key="1">
    <citation type="journal article" date="2016" name="Sci. Rep.">
        <title>Penicillium arizonense, a new, genome sequenced fungal species, reveals a high chemical diversity in secreted metabolites.</title>
        <authorList>
            <person name="Grijseels S."/>
            <person name="Nielsen J.C."/>
            <person name="Randelovic M."/>
            <person name="Nielsen J."/>
            <person name="Nielsen K.F."/>
            <person name="Workman M."/>
            <person name="Frisvad J.C."/>
        </authorList>
    </citation>
    <scope>NUCLEOTIDE SEQUENCE [LARGE SCALE GENOMIC DNA]</scope>
    <source>
        <strain evidence="5 6">CBS 141311</strain>
    </source>
</reference>
<dbReference type="OrthoDB" id="6921389at2759"/>
<dbReference type="Proteomes" id="UP000177622">
    <property type="component" value="Unassembled WGS sequence"/>
</dbReference>
<protein>
    <submittedName>
        <fullName evidence="5">Uncharacterized protein</fullName>
    </submittedName>
</protein>
<dbReference type="InterPro" id="IPR008949">
    <property type="entry name" value="Isoprenoid_synthase_dom_sf"/>
</dbReference>
<comment type="caution">
    <text evidence="5">The sequence shown here is derived from an EMBL/GenBank/DDBJ whole genome shotgun (WGS) entry which is preliminary data.</text>
</comment>
<dbReference type="Pfam" id="PF00348">
    <property type="entry name" value="polyprenyl_synt"/>
    <property type="match status" value="1"/>
</dbReference>
<dbReference type="SUPFAM" id="SSF48576">
    <property type="entry name" value="Terpenoid synthases"/>
    <property type="match status" value="1"/>
</dbReference>
<dbReference type="GO" id="GO:0046165">
    <property type="term" value="P:alcohol biosynthetic process"/>
    <property type="evidence" value="ECO:0007669"/>
    <property type="project" value="UniProtKB-ARBA"/>
</dbReference>
<comment type="pathway">
    <text evidence="1">Secondary metabolite biosynthesis.</text>
</comment>